<reference evidence="7" key="1">
    <citation type="submission" date="2020-06" db="EMBL/GenBank/DDBJ databases">
        <title>A chromosome-scale genome assembly of Talaromyces rugulosus W13939.</title>
        <authorList>
            <person name="Wang B."/>
            <person name="Guo L."/>
            <person name="Ye K."/>
            <person name="Wang L."/>
        </authorList>
    </citation>
    <scope>NUCLEOTIDE SEQUENCE [LARGE SCALE GENOMIC DNA]</scope>
    <source>
        <strain evidence="7">W13939</strain>
    </source>
</reference>
<proteinExistence type="inferred from homology"/>
<feature type="domain" description="DUF2428" evidence="3">
    <location>
        <begin position="696"/>
        <end position="932"/>
    </location>
</feature>
<dbReference type="PANTHER" id="PTHR14387:SF0">
    <property type="entry name" value="DUF2428 DOMAIN-CONTAINING PROTEIN"/>
    <property type="match status" value="1"/>
</dbReference>
<dbReference type="RefSeq" id="XP_035350867.1">
    <property type="nucleotide sequence ID" value="XM_035494974.1"/>
</dbReference>
<dbReference type="PANTHER" id="PTHR14387">
    <property type="entry name" value="THADA/DEATH RECEPTOR INTERACTING PROTEIN"/>
    <property type="match status" value="1"/>
</dbReference>
<keyword evidence="7" id="KW-1185">Reference proteome</keyword>
<feature type="domain" description="tRNA (32-2'-O)-methyltransferase regulator THADA-like TPR repeats region" evidence="4">
    <location>
        <begin position="290"/>
        <end position="556"/>
    </location>
</feature>
<dbReference type="Pfam" id="PF26523">
    <property type="entry name" value="Trm732_C"/>
    <property type="match status" value="1"/>
</dbReference>
<dbReference type="InterPro" id="IPR016024">
    <property type="entry name" value="ARM-type_fold"/>
</dbReference>
<dbReference type="Pfam" id="PF10350">
    <property type="entry name" value="DUF2428"/>
    <property type="match status" value="1"/>
</dbReference>
<evidence type="ECO:0000256" key="1">
    <source>
        <dbReference type="ARBA" id="ARBA00010409"/>
    </source>
</evidence>
<dbReference type="EMBL" id="CP055903">
    <property type="protein sequence ID" value="QKX64694.1"/>
    <property type="molecule type" value="Genomic_DNA"/>
</dbReference>
<dbReference type="GeneID" id="55999346"/>
<dbReference type="Proteomes" id="UP000509510">
    <property type="component" value="Chromosome VI"/>
</dbReference>
<keyword evidence="2" id="KW-0819">tRNA processing</keyword>
<dbReference type="InterPro" id="IPR051954">
    <property type="entry name" value="tRNA_methyltransferase_THADA"/>
</dbReference>
<gene>
    <name evidence="6" type="ORF">TRUGW13939_11870</name>
</gene>
<evidence type="ECO:0000259" key="3">
    <source>
        <dbReference type="Pfam" id="PF10350"/>
    </source>
</evidence>
<dbReference type="Pfam" id="PF25151">
    <property type="entry name" value="TPR_Trm732_C"/>
    <property type="match status" value="1"/>
</dbReference>
<dbReference type="OrthoDB" id="289314at2759"/>
<dbReference type="InterPro" id="IPR019442">
    <property type="entry name" value="THADA/TRM732_DUF2428"/>
</dbReference>
<evidence type="ECO:0000259" key="4">
    <source>
        <dbReference type="Pfam" id="PF25150"/>
    </source>
</evidence>
<dbReference type="GO" id="GO:0030488">
    <property type="term" value="P:tRNA methylation"/>
    <property type="evidence" value="ECO:0007669"/>
    <property type="project" value="TreeGrafter"/>
</dbReference>
<evidence type="ECO:0000256" key="2">
    <source>
        <dbReference type="ARBA" id="ARBA00022694"/>
    </source>
</evidence>
<name>A0A7H8RE83_TALRU</name>
<protein>
    <submittedName>
        <fullName evidence="6">Uncharacterized protein</fullName>
    </submittedName>
</protein>
<feature type="domain" description="tRNA (32-2'-O)-methyltransferase regulator THADA-like C-terminal TPR repeats region" evidence="5">
    <location>
        <begin position="934"/>
        <end position="1082"/>
    </location>
</feature>
<dbReference type="KEGG" id="trg:TRUGW13939_11870"/>
<comment type="similarity">
    <text evidence="1">Belongs to the THADA family.</text>
</comment>
<organism evidence="6 7">
    <name type="scientific">Talaromyces rugulosus</name>
    <name type="common">Penicillium rugulosum</name>
    <dbReference type="NCBI Taxonomy" id="121627"/>
    <lineage>
        <taxon>Eukaryota</taxon>
        <taxon>Fungi</taxon>
        <taxon>Dikarya</taxon>
        <taxon>Ascomycota</taxon>
        <taxon>Pezizomycotina</taxon>
        <taxon>Eurotiomycetes</taxon>
        <taxon>Eurotiomycetidae</taxon>
        <taxon>Eurotiales</taxon>
        <taxon>Trichocomaceae</taxon>
        <taxon>Talaromyces</taxon>
        <taxon>Talaromyces sect. Islandici</taxon>
    </lineage>
</organism>
<accession>A0A7H8RE83</accession>
<evidence type="ECO:0000313" key="7">
    <source>
        <dbReference type="Proteomes" id="UP000509510"/>
    </source>
</evidence>
<evidence type="ECO:0000313" key="6">
    <source>
        <dbReference type="EMBL" id="QKX64694.1"/>
    </source>
</evidence>
<dbReference type="Pfam" id="PF25150">
    <property type="entry name" value="TPR_Trm732"/>
    <property type="match status" value="1"/>
</dbReference>
<dbReference type="InterPro" id="IPR056842">
    <property type="entry name" value="THADA-like_TPR_C"/>
</dbReference>
<dbReference type="SUPFAM" id="SSF48371">
    <property type="entry name" value="ARM repeat"/>
    <property type="match status" value="1"/>
</dbReference>
<evidence type="ECO:0000259" key="5">
    <source>
        <dbReference type="Pfam" id="PF25151"/>
    </source>
</evidence>
<dbReference type="GO" id="GO:0005829">
    <property type="term" value="C:cytosol"/>
    <property type="evidence" value="ECO:0007669"/>
    <property type="project" value="TreeGrafter"/>
</dbReference>
<sequence>MATAGAESVADGTDNADIQSLSKNIQLVSEDVLLNLSKGPLKNFVRHCRDAQQVECVWESLFLTFSARSTSRNQTFAVSNALVLFMEQTSASRVDSIRQMLLSRDKWLPVYQTILTRYEDATPRPMKNVLGILSKVLKHHPDSSQAQLIKAGVIDATLPSIILGDPRSRTKSSVATLDRLVRDNAISVKTFISLTCDWLVANYEKWRPLYQEHCASLGIDTSYFTKADFKYDEASEGIKTIVPTILNIALLIYPKRHGSIQVAGSLMAALYTKDRETTDNPAEACYPLMSWVVPTRHIMLEDIDSLEFMSRSILLSLLECGIQGFHKFIESLPLDVVLSGNMKNQKSINECLLLFSALQIGKRIGYVREKSEKTTGATEKEDPLILDSKTLGHFLLHKEQKIRMSTLVLLVTDPISTTPLSSAAANAILIGLPSIHAESNSKVRQELTSLNIKLMTRLRGSSTQKDFMEKDGQDAKEFMERYVSFLEGELVPTASYQRHITSLRSLSIILNTGVDPNVKHAPGKEQLLWRYKVNILRPSLFRLLINLLLDPFEEVRGTALTLLSLFTNEALGDSHGESDIVQLLTTALSKAEVLASNTSRADHTDTVARLYHALFTRTNSGDSSQTWFQTKLGVVNELLQRLEEKTFRQGGLFSTSTRDSPLHGYLAALKYIVTTPNFHAHITNPEDNEARAWRNVHDRITAACTRIWEQVKPVLCIDSPEGHTDDSLDELALGPKDLLSYSWRALRETSHLLHATMVNTTYAPEDTNGLRRDDYDTIGALNFVQLSELRHRGAFSAVSQSFITCCARCSENKEPEISSLPDAWYEESKKIIQDQASKLTRRSAGLPAIVSGISIAKSDSPLFSLIMNELQEISSQPVLKNVSYNELSLPQVHAMNCLKDIFMTTKLGDKTEPFIMSTLSIATESLSSSVWAIRNCGLMLFHALMIKMCKRLSGASFGASGSSGAESGMSISFQKYPGLTQLLTKLLTSAESETETQKIFPALEIIVEKVPSLVDNDDALLRGLVLRHVRSSIWLVRDQAARVYASLLQPTGILKSLELEVYADAEPLSQKHIHGKLLCIRYALLRAWNSGYWHDHSDKIFEFIQETFHRLFQQTKSQFAQAALIDILTDALEYNIKGNEPILTFANNIFETYDLEQTMAGLLIDPEGRRNEIRAGSLLRRVLTWGIILKNSLQSISESPVALIGPFFDLSTGDSDAACWILERVREVFPGYQQQKDFLSLYLLILLQEQEESVKSKAVLNLSEILQDALEQELTVAFLDKWPRVSDHLYVQSQDQVWSRELIENVLRLQGSLLALKYRDRPVDSESKELALDLRRWVVSLRSALSEETAFSSRLAAIVSLKAFCPIMRRPDQPSQTSSVFLELYVILYDMLNDDDDELRDFAAPIASWVLSNSSVFPDRIVDLAGIPARESLVEFLSTNYSKNHPLFHHAIKRLMNNVIVSAERAPFVPFETLLGEHRKESTVLFEEERQNLFIDDVCEIDIWSAVLKRIGRSVFDQETISNLLVWASKGLDCLDKLFLSSGEQDGAIGWTAKPEVYSLGVLLFSVAELLIATGEDKDSSVNLLSVLEDLHAKGQSLALHPHWLLRIRSAISVSKK</sequence>
<dbReference type="InterPro" id="IPR056843">
    <property type="entry name" value="THADA-like_TPR"/>
</dbReference>